<accession>A0A7C8P7M1</accession>
<dbReference type="Proteomes" id="UP000297595">
    <property type="component" value="Unassembled WGS sequence"/>
</dbReference>
<gene>
    <name evidence="1" type="ORF">EYR41_003193</name>
</gene>
<comment type="caution">
    <text evidence="1">The sequence shown here is derived from an EMBL/GenBank/DDBJ whole genome shotgun (WGS) entry which is preliminary data.</text>
</comment>
<evidence type="ECO:0000313" key="1">
    <source>
        <dbReference type="EMBL" id="TGJ71210.1"/>
    </source>
</evidence>
<dbReference type="AlphaFoldDB" id="A0A7C8P7M1"/>
<sequence length="251" mass="28210">MPQANYFLEHQFLYSKTPPPAAGETILFTNRVVSSYLPEPQYLSELPQPFDIPTATNGPFYHKASLIYRYPHSPPGEVVVWWAARPINEFDLPLEHPSCRQSILPLPLEARIEALDAPFPNYTILSPGLPSALPPAPPSNPIPTTAQYSLPPPEPSNFSPIFPTVSANPIQPPPAPDSSGEPSHDWVSKMCGCVWYAQVLADGSRVPFRSVYCGEPWCRWPVKYNLGPWTYTPTTQGWIRDIYRIRSWPRS</sequence>
<dbReference type="OrthoDB" id="10295125at2759"/>
<evidence type="ECO:0000313" key="2">
    <source>
        <dbReference type="Proteomes" id="UP000297595"/>
    </source>
</evidence>
<proteinExistence type="predicted"/>
<protein>
    <submittedName>
        <fullName evidence="1">Uncharacterized protein</fullName>
    </submittedName>
</protein>
<name>A0A7C8P7M1_ORBOL</name>
<reference evidence="1 2" key="1">
    <citation type="submission" date="2019-03" db="EMBL/GenBank/DDBJ databases">
        <title>Nematode-trapping fungi genome.</title>
        <authorList>
            <person name="Vidal-Diez De Ulzurrun G."/>
        </authorList>
    </citation>
    <scope>NUCLEOTIDE SEQUENCE [LARGE SCALE GENOMIC DNA]</scope>
    <source>
        <strain evidence="1 2">TWF154</strain>
    </source>
</reference>
<organism evidence="1 2">
    <name type="scientific">Orbilia oligospora</name>
    <name type="common">Nematode-trapping fungus</name>
    <name type="synonym">Arthrobotrys oligospora</name>
    <dbReference type="NCBI Taxonomy" id="2813651"/>
    <lineage>
        <taxon>Eukaryota</taxon>
        <taxon>Fungi</taxon>
        <taxon>Dikarya</taxon>
        <taxon>Ascomycota</taxon>
        <taxon>Pezizomycotina</taxon>
        <taxon>Orbiliomycetes</taxon>
        <taxon>Orbiliales</taxon>
        <taxon>Orbiliaceae</taxon>
        <taxon>Orbilia</taxon>
    </lineage>
</organism>
<dbReference type="EMBL" id="SOZJ01000002">
    <property type="protein sequence ID" value="TGJ71210.1"/>
    <property type="molecule type" value="Genomic_DNA"/>
</dbReference>